<dbReference type="EC" id="2.7.7.6" evidence="1"/>
<dbReference type="OrthoDB" id="2678942at2759"/>
<proteinExistence type="predicted"/>
<organism evidence="3 4">
    <name type="scientific">Hypholoma sublateritium (strain FD-334 SS-4)</name>
    <dbReference type="NCBI Taxonomy" id="945553"/>
    <lineage>
        <taxon>Eukaryota</taxon>
        <taxon>Fungi</taxon>
        <taxon>Dikarya</taxon>
        <taxon>Basidiomycota</taxon>
        <taxon>Agaricomycotina</taxon>
        <taxon>Agaricomycetes</taxon>
        <taxon>Agaricomycetidae</taxon>
        <taxon>Agaricales</taxon>
        <taxon>Agaricineae</taxon>
        <taxon>Strophariaceae</taxon>
        <taxon>Hypholoma</taxon>
    </lineage>
</organism>
<gene>
    <name evidence="3" type="ORF">HYPSUDRAFT_1090747</name>
</gene>
<keyword evidence="4" id="KW-1185">Reference proteome</keyword>
<dbReference type="EMBL" id="KN817565">
    <property type="protein sequence ID" value="KJA20601.1"/>
    <property type="molecule type" value="Genomic_DNA"/>
</dbReference>
<evidence type="ECO:0000313" key="3">
    <source>
        <dbReference type="EMBL" id="KJA20601.1"/>
    </source>
</evidence>
<feature type="non-terminal residue" evidence="3">
    <location>
        <position position="1"/>
    </location>
</feature>
<dbReference type="Pfam" id="PF04998">
    <property type="entry name" value="RNA_pol_Rpb1_5"/>
    <property type="match status" value="1"/>
</dbReference>
<sequence>LSWQYIGRICHHGGSIHQVETSPHISACRWQIHLLQRCARGKEVPEVDESQVPAESGRVGLLASQGVGEQSMQMTLNMFHFSGHGATNVTRYPASARNRHDRFAEAKGSLDDYEGQARRVRRGRRAFLQAHELGRALAGH</sequence>
<accession>A0A0D2NVQ9</accession>
<name>A0A0D2NVQ9_HYPSF</name>
<dbReference type="GO" id="GO:0003899">
    <property type="term" value="F:DNA-directed RNA polymerase activity"/>
    <property type="evidence" value="ECO:0007669"/>
    <property type="project" value="UniProtKB-EC"/>
</dbReference>
<reference evidence="4" key="1">
    <citation type="submission" date="2014-04" db="EMBL/GenBank/DDBJ databases">
        <title>Evolutionary Origins and Diversification of the Mycorrhizal Mutualists.</title>
        <authorList>
            <consortium name="DOE Joint Genome Institute"/>
            <consortium name="Mycorrhizal Genomics Consortium"/>
            <person name="Kohler A."/>
            <person name="Kuo A."/>
            <person name="Nagy L.G."/>
            <person name="Floudas D."/>
            <person name="Copeland A."/>
            <person name="Barry K.W."/>
            <person name="Cichocki N."/>
            <person name="Veneault-Fourrey C."/>
            <person name="LaButti K."/>
            <person name="Lindquist E.A."/>
            <person name="Lipzen A."/>
            <person name="Lundell T."/>
            <person name="Morin E."/>
            <person name="Murat C."/>
            <person name="Riley R."/>
            <person name="Ohm R."/>
            <person name="Sun H."/>
            <person name="Tunlid A."/>
            <person name="Henrissat B."/>
            <person name="Grigoriev I.V."/>
            <person name="Hibbett D.S."/>
            <person name="Martin F."/>
        </authorList>
    </citation>
    <scope>NUCLEOTIDE SEQUENCE [LARGE SCALE GENOMIC DNA]</scope>
    <source>
        <strain evidence="4">FD-334 SS-4</strain>
    </source>
</reference>
<dbReference type="STRING" id="945553.A0A0D2NVQ9"/>
<dbReference type="Proteomes" id="UP000054270">
    <property type="component" value="Unassembled WGS sequence"/>
</dbReference>
<dbReference type="GO" id="GO:0006351">
    <property type="term" value="P:DNA-templated transcription"/>
    <property type="evidence" value="ECO:0007669"/>
    <property type="project" value="InterPro"/>
</dbReference>
<evidence type="ECO:0000313" key="4">
    <source>
        <dbReference type="Proteomes" id="UP000054270"/>
    </source>
</evidence>
<evidence type="ECO:0000256" key="1">
    <source>
        <dbReference type="ARBA" id="ARBA00012418"/>
    </source>
</evidence>
<dbReference type="SUPFAM" id="SSF64484">
    <property type="entry name" value="beta and beta-prime subunits of DNA dependent RNA-polymerase"/>
    <property type="match status" value="1"/>
</dbReference>
<protein>
    <recommendedName>
        <fullName evidence="1">DNA-directed RNA polymerase</fullName>
        <ecNumber evidence="1">2.7.7.6</ecNumber>
    </recommendedName>
</protein>
<dbReference type="AlphaFoldDB" id="A0A0D2NVQ9"/>
<evidence type="ECO:0000259" key="2">
    <source>
        <dbReference type="Pfam" id="PF04998"/>
    </source>
</evidence>
<feature type="domain" description="RNA polymerase Rpb1" evidence="2">
    <location>
        <begin position="58"/>
        <end position="91"/>
    </location>
</feature>
<dbReference type="GO" id="GO:0003677">
    <property type="term" value="F:DNA binding"/>
    <property type="evidence" value="ECO:0007669"/>
    <property type="project" value="InterPro"/>
</dbReference>
<dbReference type="InterPro" id="IPR007081">
    <property type="entry name" value="RNA_pol_Rpb1_5"/>
</dbReference>